<dbReference type="PANTHER" id="PTHR30576:SF10">
    <property type="entry name" value="SLL5057 PROTEIN"/>
    <property type="match status" value="1"/>
</dbReference>
<dbReference type="OrthoDB" id="9808602at2"/>
<feature type="domain" description="Bacterial sugar transferase" evidence="3">
    <location>
        <begin position="1"/>
        <end position="73"/>
    </location>
</feature>
<accession>A0A7X3BWI3</accession>
<evidence type="ECO:0000313" key="4">
    <source>
        <dbReference type="EMBL" id="MTT76788.1"/>
    </source>
</evidence>
<dbReference type="Proteomes" id="UP000443070">
    <property type="component" value="Unassembled WGS sequence"/>
</dbReference>
<keyword evidence="2" id="KW-1133">Transmembrane helix</keyword>
<comment type="caution">
    <text evidence="4">The sequence shown here is derived from an EMBL/GenBank/DDBJ whole genome shotgun (WGS) entry which is preliminary data.</text>
</comment>
<dbReference type="AlphaFoldDB" id="A0A7X3BWI3"/>
<dbReference type="PANTHER" id="PTHR30576">
    <property type="entry name" value="COLANIC BIOSYNTHESIS UDP-GLUCOSE LIPID CARRIER TRANSFERASE"/>
    <property type="match status" value="1"/>
</dbReference>
<dbReference type="EMBL" id="WNBM01000011">
    <property type="protein sequence ID" value="MTT76788.1"/>
    <property type="molecule type" value="Genomic_DNA"/>
</dbReference>
<evidence type="ECO:0000259" key="3">
    <source>
        <dbReference type="Pfam" id="PF02397"/>
    </source>
</evidence>
<name>A0A7X3BWI3_9FIRM</name>
<keyword evidence="2" id="KW-0812">Transmembrane</keyword>
<reference evidence="6 7" key="1">
    <citation type="journal article" date="2019" name="Nat. Med.">
        <title>A library of human gut bacterial isolates paired with longitudinal multiomics data enables mechanistic microbiome research.</title>
        <authorList>
            <person name="Poyet M."/>
            <person name="Groussin M."/>
            <person name="Gibbons S.M."/>
            <person name="Avila-Pacheco J."/>
            <person name="Jiang X."/>
            <person name="Kearney S.M."/>
            <person name="Perrotta A.R."/>
            <person name="Berdy B."/>
            <person name="Zhao S."/>
            <person name="Lieberman T.D."/>
            <person name="Swanson P.K."/>
            <person name="Smith M."/>
            <person name="Roesemann S."/>
            <person name="Alexander J.E."/>
            <person name="Rich S.A."/>
            <person name="Livny J."/>
            <person name="Vlamakis H."/>
            <person name="Clish C."/>
            <person name="Bullock K."/>
            <person name="Deik A."/>
            <person name="Scott J."/>
            <person name="Pierce K.A."/>
            <person name="Xavier R.J."/>
            <person name="Alm E.J."/>
        </authorList>
    </citation>
    <scope>NUCLEOTIDE SEQUENCE [LARGE SCALE GENOMIC DNA]</scope>
    <source>
        <strain evidence="4 7">BIOML-A13</strain>
        <strain evidence="5 6">BIOML-A3</strain>
    </source>
</reference>
<dbReference type="Proteomes" id="UP000484547">
    <property type="component" value="Unassembled WGS sequence"/>
</dbReference>
<evidence type="ECO:0000313" key="6">
    <source>
        <dbReference type="Proteomes" id="UP000443070"/>
    </source>
</evidence>
<protein>
    <recommendedName>
        <fullName evidence="3">Bacterial sugar transferase domain-containing protein</fullName>
    </recommendedName>
</protein>
<evidence type="ECO:0000256" key="2">
    <source>
        <dbReference type="SAM" id="Phobius"/>
    </source>
</evidence>
<evidence type="ECO:0000313" key="5">
    <source>
        <dbReference type="EMBL" id="MTU04861.1"/>
    </source>
</evidence>
<dbReference type="Pfam" id="PF02397">
    <property type="entry name" value="Bac_transf"/>
    <property type="match status" value="1"/>
</dbReference>
<organism evidence="4 7">
    <name type="scientific">Phascolarctobacterium faecium</name>
    <dbReference type="NCBI Taxonomy" id="33025"/>
    <lineage>
        <taxon>Bacteria</taxon>
        <taxon>Bacillati</taxon>
        <taxon>Bacillota</taxon>
        <taxon>Negativicutes</taxon>
        <taxon>Acidaminococcales</taxon>
        <taxon>Acidaminococcaceae</taxon>
        <taxon>Phascolarctobacterium</taxon>
    </lineage>
</organism>
<feature type="transmembrane region" description="Helical" evidence="2">
    <location>
        <begin position="56"/>
        <end position="73"/>
    </location>
</feature>
<dbReference type="InterPro" id="IPR003362">
    <property type="entry name" value="Bact_transf"/>
</dbReference>
<proteinExistence type="inferred from homology"/>
<dbReference type="GO" id="GO:0016780">
    <property type="term" value="F:phosphotransferase activity, for other substituted phosphate groups"/>
    <property type="evidence" value="ECO:0007669"/>
    <property type="project" value="TreeGrafter"/>
</dbReference>
<comment type="similarity">
    <text evidence="1">Belongs to the bacterial sugar transferase family.</text>
</comment>
<evidence type="ECO:0000313" key="7">
    <source>
        <dbReference type="Proteomes" id="UP000484547"/>
    </source>
</evidence>
<dbReference type="EMBL" id="WNBW01000012">
    <property type="protein sequence ID" value="MTU04861.1"/>
    <property type="molecule type" value="Genomic_DNA"/>
</dbReference>
<evidence type="ECO:0000256" key="1">
    <source>
        <dbReference type="ARBA" id="ARBA00006464"/>
    </source>
</evidence>
<gene>
    <name evidence="4" type="ORF">GMD11_11055</name>
    <name evidence="5" type="ORF">GMD18_10725</name>
</gene>
<sequence>MSLVGSRTYLDRKMGDAVNTIILAKSGITGYWQVNRHSNVIFENRLIMDCWYIGNWSFWLDLVLLLKTIGIVLDKKGAK</sequence>
<keyword evidence="2" id="KW-0472">Membrane</keyword>
<keyword evidence="6" id="KW-1185">Reference proteome</keyword>